<dbReference type="PATRIC" id="fig|1158610.3.peg.1544"/>
<dbReference type="STRING" id="154621.RV11_GL002491"/>
<dbReference type="HOGENOM" id="CLU_134602_1_0_9"/>
<keyword evidence="2" id="KW-1185">Reference proteome</keyword>
<gene>
    <name evidence="1" type="ORF">UC3_01559</name>
</gene>
<name>R3WB96_9ENTE</name>
<evidence type="ECO:0000313" key="2">
    <source>
        <dbReference type="Proteomes" id="UP000013785"/>
    </source>
</evidence>
<dbReference type="AlphaFoldDB" id="R3WB96"/>
<dbReference type="EMBL" id="AJAT01000013">
    <property type="protein sequence ID" value="EOL44742.1"/>
    <property type="molecule type" value="Genomic_DNA"/>
</dbReference>
<protein>
    <recommendedName>
        <fullName evidence="3">DUF4279 domain-containing protein</fullName>
    </recommendedName>
</protein>
<dbReference type="Proteomes" id="UP000013785">
    <property type="component" value="Unassembled WGS sequence"/>
</dbReference>
<reference evidence="1 2" key="1">
    <citation type="submission" date="2013-02" db="EMBL/GenBank/DDBJ databases">
        <title>The Genome Sequence of Enterococcus phoeniculicola BAA-412.</title>
        <authorList>
            <consortium name="The Broad Institute Genome Sequencing Platform"/>
            <consortium name="The Broad Institute Genome Sequencing Center for Infectious Disease"/>
            <person name="Earl A.M."/>
            <person name="Gilmore M.S."/>
            <person name="Lebreton F."/>
            <person name="Walker B."/>
            <person name="Young S.K."/>
            <person name="Zeng Q."/>
            <person name="Gargeya S."/>
            <person name="Fitzgerald M."/>
            <person name="Haas B."/>
            <person name="Abouelleil A."/>
            <person name="Alvarado L."/>
            <person name="Arachchi H.M."/>
            <person name="Berlin A.M."/>
            <person name="Chapman S.B."/>
            <person name="Dewar J."/>
            <person name="Goldberg J."/>
            <person name="Griggs A."/>
            <person name="Gujja S."/>
            <person name="Hansen M."/>
            <person name="Howarth C."/>
            <person name="Imamovic A."/>
            <person name="Larimer J."/>
            <person name="McCowan C."/>
            <person name="Murphy C."/>
            <person name="Neiman D."/>
            <person name="Pearson M."/>
            <person name="Priest M."/>
            <person name="Roberts A."/>
            <person name="Saif S."/>
            <person name="Shea T."/>
            <person name="Sisk P."/>
            <person name="Sykes S."/>
            <person name="Wortman J."/>
            <person name="Nusbaum C."/>
            <person name="Birren B."/>
        </authorList>
    </citation>
    <scope>NUCLEOTIDE SEQUENCE [LARGE SCALE GENOMIC DNA]</scope>
    <source>
        <strain evidence="1 2">ATCC BAA-412</strain>
    </source>
</reference>
<dbReference type="InterPro" id="IPR025459">
    <property type="entry name" value="DUF4279"/>
</dbReference>
<proteinExistence type="predicted"/>
<dbReference type="OrthoDB" id="893918at2"/>
<comment type="caution">
    <text evidence="1">The sequence shown here is derived from an EMBL/GenBank/DDBJ whole genome shotgun (WGS) entry which is preliminary data.</text>
</comment>
<organism evidence="1 2">
    <name type="scientific">Enterococcus phoeniculicola ATCC BAA-412</name>
    <dbReference type="NCBI Taxonomy" id="1158610"/>
    <lineage>
        <taxon>Bacteria</taxon>
        <taxon>Bacillati</taxon>
        <taxon>Bacillota</taxon>
        <taxon>Bacilli</taxon>
        <taxon>Lactobacillales</taxon>
        <taxon>Enterococcaceae</taxon>
        <taxon>Enterococcus</taxon>
    </lineage>
</organism>
<evidence type="ECO:0008006" key="3">
    <source>
        <dbReference type="Google" id="ProtNLM"/>
    </source>
</evidence>
<evidence type="ECO:0000313" key="1">
    <source>
        <dbReference type="EMBL" id="EOL44742.1"/>
    </source>
</evidence>
<dbReference type="RefSeq" id="WP_010768222.1">
    <property type="nucleotide sequence ID" value="NZ_ASWE01000003.1"/>
</dbReference>
<accession>R3WB96</accession>
<sequence length="133" mass="15063">MSATRVKVKLTIEGEDLDPNIVTEKIGLTPNITHKRGEKLKNNRTRRHGSWGIIQEFEESYDISIQLNKLLGLITNKEDKLLYIKEMYSCTIIVSVIIEIENKEVPGIVIEEGFSSLVSKIGADIDIDIYIMS</sequence>
<dbReference type="eggNOG" id="ENOG5032UE6">
    <property type="taxonomic scope" value="Bacteria"/>
</dbReference>
<dbReference type="Pfam" id="PF14106">
    <property type="entry name" value="DUF4279"/>
    <property type="match status" value="1"/>
</dbReference>